<dbReference type="InterPro" id="IPR029058">
    <property type="entry name" value="AB_hydrolase_fold"/>
</dbReference>
<evidence type="ECO:0000313" key="2">
    <source>
        <dbReference type="Proteomes" id="UP001611383"/>
    </source>
</evidence>
<dbReference type="Gene3D" id="3.40.50.1820">
    <property type="entry name" value="alpha/beta hydrolase"/>
    <property type="match status" value="1"/>
</dbReference>
<evidence type="ECO:0000313" key="1">
    <source>
        <dbReference type="EMBL" id="WNG48179.1"/>
    </source>
</evidence>
<dbReference type="RefSeq" id="WP_395805382.1">
    <property type="nucleotide sequence ID" value="NZ_CP043494.1"/>
</dbReference>
<proteinExistence type="predicted"/>
<dbReference type="Proteomes" id="UP001611383">
    <property type="component" value="Chromosome"/>
</dbReference>
<protein>
    <submittedName>
        <fullName evidence="1">Uncharacterized protein</fullName>
    </submittedName>
</protein>
<organism evidence="1 2">
    <name type="scientific">Archangium minus</name>
    <dbReference type="NCBI Taxonomy" id="83450"/>
    <lineage>
        <taxon>Bacteria</taxon>
        <taxon>Pseudomonadati</taxon>
        <taxon>Myxococcota</taxon>
        <taxon>Myxococcia</taxon>
        <taxon>Myxococcales</taxon>
        <taxon>Cystobacterineae</taxon>
        <taxon>Archangiaceae</taxon>
        <taxon>Archangium</taxon>
    </lineage>
</organism>
<accession>A0ABY9WYI9</accession>
<dbReference type="SUPFAM" id="SSF53474">
    <property type="entry name" value="alpha/beta-Hydrolases"/>
    <property type="match status" value="1"/>
</dbReference>
<name>A0ABY9WYI9_9BACT</name>
<reference evidence="1 2" key="1">
    <citation type="submission" date="2019-08" db="EMBL/GenBank/DDBJ databases">
        <title>Archangium and Cystobacter genomes.</title>
        <authorList>
            <person name="Chen I.-C.K."/>
            <person name="Wielgoss S."/>
        </authorList>
    </citation>
    <scope>NUCLEOTIDE SEQUENCE [LARGE SCALE GENOMIC DNA]</scope>
    <source>
        <strain evidence="1 2">Cbm 6</strain>
    </source>
</reference>
<keyword evidence="2" id="KW-1185">Reference proteome</keyword>
<gene>
    <name evidence="1" type="ORF">F0U60_31620</name>
</gene>
<dbReference type="EMBL" id="CP043494">
    <property type="protein sequence ID" value="WNG48179.1"/>
    <property type="molecule type" value="Genomic_DNA"/>
</dbReference>
<sequence length="68" mass="7420">MPTRFGRTHVLVSGPREAPPFFLLHGMTGTSTMWAPNIAALARTHRVYMPEVPGDFGWSEIAPPGSGR</sequence>